<accession>A0A0N7GFD1</accession>
<proteinExistence type="predicted"/>
<keyword evidence="2" id="KW-1185">Reference proteome</keyword>
<organism evidence="1 2">
    <name type="scientific">Pseudomonas phage POR1</name>
    <dbReference type="NCBI Taxonomy" id="1718594"/>
    <lineage>
        <taxon>Viruses</taxon>
        <taxon>Duplodnaviria</taxon>
        <taxon>Heunggongvirae</taxon>
        <taxon>Uroviricota</taxon>
        <taxon>Caudoviricetes</taxon>
        <taxon>Porunavirus</taxon>
        <taxon>Porunavirus POR1</taxon>
    </lineage>
</organism>
<dbReference type="Proteomes" id="UP000225954">
    <property type="component" value="Segment"/>
</dbReference>
<name>A0A0N7GFD1_9CAUD</name>
<gene>
    <name evidence="1" type="ORF">POR1_68</name>
</gene>
<reference evidence="1 2" key="1">
    <citation type="journal article" date="2016" name="Genome Announc.">
        <title>Genome Sequences of Pseudomonas oryzihabitans Phage POR1 and Pseudomonas aeruginosa Phage PAE1.</title>
        <authorList>
            <person name="Dyson Z.A."/>
            <person name="Seviour R.J."/>
            <person name="Tucci J."/>
            <person name="Petrovski S."/>
        </authorList>
    </citation>
    <scope>NUCLEOTIDE SEQUENCE [LARGE SCALE GENOMIC DNA]</scope>
</reference>
<dbReference type="EMBL" id="KT716399">
    <property type="protein sequence ID" value="ALH46273.1"/>
    <property type="molecule type" value="Genomic_DNA"/>
</dbReference>
<sequence>MGGRMNQQDLENMHYTWRALKMRGLTTLDFHDYVKAQMKEPKVADILYARHAKEFQGFDNAKRVACVVVSGAPKRAA</sequence>
<evidence type="ECO:0000313" key="1">
    <source>
        <dbReference type="EMBL" id="ALH46273.1"/>
    </source>
</evidence>
<evidence type="ECO:0000313" key="2">
    <source>
        <dbReference type="Proteomes" id="UP000225954"/>
    </source>
</evidence>
<protein>
    <submittedName>
        <fullName evidence="1">Uncharacterized protein</fullName>
    </submittedName>
</protein>